<evidence type="ECO:0000256" key="2">
    <source>
        <dbReference type="ARBA" id="ARBA00023315"/>
    </source>
</evidence>
<accession>A0A1U7JCX0</accession>
<dbReference type="Proteomes" id="UP000185783">
    <property type="component" value="Unassembled WGS sequence"/>
</dbReference>
<dbReference type="Pfam" id="PF13508">
    <property type="entry name" value="Acetyltransf_7"/>
    <property type="match status" value="1"/>
</dbReference>
<dbReference type="Gene3D" id="3.40.630.30">
    <property type="match status" value="1"/>
</dbReference>
<evidence type="ECO:0000256" key="1">
    <source>
        <dbReference type="ARBA" id="ARBA00022679"/>
    </source>
</evidence>
<keyword evidence="2" id="KW-0012">Acyltransferase</keyword>
<keyword evidence="5" id="KW-1185">Reference proteome</keyword>
<organism evidence="4 5">
    <name type="scientific">Pseudovibrio exalbescens</name>
    <dbReference type="NCBI Taxonomy" id="197461"/>
    <lineage>
        <taxon>Bacteria</taxon>
        <taxon>Pseudomonadati</taxon>
        <taxon>Pseudomonadota</taxon>
        <taxon>Alphaproteobacteria</taxon>
        <taxon>Hyphomicrobiales</taxon>
        <taxon>Stappiaceae</taxon>
        <taxon>Pseudovibrio</taxon>
    </lineage>
</organism>
<dbReference type="CDD" id="cd04301">
    <property type="entry name" value="NAT_SF"/>
    <property type="match status" value="1"/>
</dbReference>
<dbReference type="GO" id="GO:0016747">
    <property type="term" value="F:acyltransferase activity, transferring groups other than amino-acyl groups"/>
    <property type="evidence" value="ECO:0007669"/>
    <property type="project" value="InterPro"/>
</dbReference>
<dbReference type="EMBL" id="LVVZ01000041">
    <property type="protein sequence ID" value="OKL42567.1"/>
    <property type="molecule type" value="Genomic_DNA"/>
</dbReference>
<dbReference type="PANTHER" id="PTHR43800">
    <property type="entry name" value="PEPTIDYL-LYSINE N-ACETYLTRANSFERASE YJAB"/>
    <property type="match status" value="1"/>
</dbReference>
<dbReference type="STRING" id="197461.A3843_18075"/>
<protein>
    <submittedName>
        <fullName evidence="4">GNAT family acetyltransferase</fullName>
    </submittedName>
</protein>
<dbReference type="PROSITE" id="PS51186">
    <property type="entry name" value="GNAT"/>
    <property type="match status" value="1"/>
</dbReference>
<comment type="caution">
    <text evidence="4">The sequence shown here is derived from an EMBL/GenBank/DDBJ whole genome shotgun (WGS) entry which is preliminary data.</text>
</comment>
<dbReference type="AlphaFoldDB" id="A0A1U7JCX0"/>
<dbReference type="InterPro" id="IPR000182">
    <property type="entry name" value="GNAT_dom"/>
</dbReference>
<dbReference type="RefSeq" id="WP_028482600.1">
    <property type="nucleotide sequence ID" value="NZ_LVVZ01000041.1"/>
</dbReference>
<feature type="domain" description="N-acetyltransferase" evidence="3">
    <location>
        <begin position="1"/>
        <end position="143"/>
    </location>
</feature>
<proteinExistence type="predicted"/>
<evidence type="ECO:0000259" key="3">
    <source>
        <dbReference type="PROSITE" id="PS51186"/>
    </source>
</evidence>
<evidence type="ECO:0000313" key="4">
    <source>
        <dbReference type="EMBL" id="OKL42567.1"/>
    </source>
</evidence>
<dbReference type="PANTHER" id="PTHR43800:SF1">
    <property type="entry name" value="PEPTIDYL-LYSINE N-ACETYLTRANSFERASE YJAB"/>
    <property type="match status" value="1"/>
</dbReference>
<gene>
    <name evidence="4" type="ORF">A3843_18075</name>
</gene>
<dbReference type="SUPFAM" id="SSF55729">
    <property type="entry name" value="Acyl-CoA N-acyltransferases (Nat)"/>
    <property type="match status" value="1"/>
</dbReference>
<reference evidence="4 5" key="1">
    <citation type="submission" date="2016-03" db="EMBL/GenBank/DDBJ databases">
        <title>Genome sequence of Nesiotobacter sp. nov., a moderately halophilic alphaproteobacterium isolated from the Yellow Sea, China.</title>
        <authorList>
            <person name="Zhang G."/>
            <person name="Zhang R."/>
        </authorList>
    </citation>
    <scope>NUCLEOTIDE SEQUENCE [LARGE SCALE GENOMIC DNA]</scope>
    <source>
        <strain evidence="4 5">WB1-6</strain>
    </source>
</reference>
<keyword evidence="1 4" id="KW-0808">Transferase</keyword>
<dbReference type="NCBIfam" id="NF007853">
    <property type="entry name" value="PRK10562.1"/>
    <property type="match status" value="1"/>
</dbReference>
<name>A0A1U7JCX0_9HYPH</name>
<sequence length="143" mass="16034">MDIVEFAPEHMEHLLDIWLKASVQAHDFIPSSFWEGMLPAMQDTYLPAARTWVALDNGQPQGFVSLVEDNLAALFVSPDQQGKGIGRLLMSRAKAQSKRLQLTVYKENVSAYGFYLAQGFSVLNEQSDPHTGHPELLMEWVGD</sequence>
<dbReference type="InterPro" id="IPR016181">
    <property type="entry name" value="Acyl_CoA_acyltransferase"/>
</dbReference>
<evidence type="ECO:0000313" key="5">
    <source>
        <dbReference type="Proteomes" id="UP000185783"/>
    </source>
</evidence>